<dbReference type="PANTHER" id="PTHR15710:SF223">
    <property type="entry name" value="E3 UBIQUITIN-PROTEIN LIGASE AIP2-LIKE"/>
    <property type="match status" value="1"/>
</dbReference>
<dbReference type="EC" id="2.3.2.27" evidence="2"/>
<dbReference type="OrthoDB" id="4348522at2759"/>
<dbReference type="GO" id="GO:0061630">
    <property type="term" value="F:ubiquitin protein ligase activity"/>
    <property type="evidence" value="ECO:0007669"/>
    <property type="project" value="UniProtKB-EC"/>
</dbReference>
<dbReference type="Proteomes" id="UP000187203">
    <property type="component" value="Unassembled WGS sequence"/>
</dbReference>
<accession>A0A1R3H358</accession>
<evidence type="ECO:0000256" key="2">
    <source>
        <dbReference type="ARBA" id="ARBA00012483"/>
    </source>
</evidence>
<protein>
    <recommendedName>
        <fullName evidence="2">RING-type E3 ubiquitin transferase</fullName>
        <ecNumber evidence="2">2.3.2.27</ecNumber>
    </recommendedName>
</protein>
<dbReference type="STRING" id="93759.A0A1R3H358"/>
<comment type="catalytic activity">
    <reaction evidence="1">
        <text>S-ubiquitinyl-[E2 ubiquitin-conjugating enzyme]-L-cysteine + [acceptor protein]-L-lysine = [E2 ubiquitin-conjugating enzyme]-L-cysteine + N(6)-ubiquitinyl-[acceptor protein]-L-lysine.</text>
        <dbReference type="EC" id="2.3.2.27"/>
    </reaction>
</comment>
<dbReference type="Pfam" id="PF13639">
    <property type="entry name" value="zf-RING_2"/>
    <property type="match status" value="1"/>
</dbReference>
<dbReference type="Gene3D" id="3.30.40.10">
    <property type="entry name" value="Zinc/RING finger domain, C3HC4 (zinc finger)"/>
    <property type="match status" value="1"/>
</dbReference>
<dbReference type="GO" id="GO:0016567">
    <property type="term" value="P:protein ubiquitination"/>
    <property type="evidence" value="ECO:0007669"/>
    <property type="project" value="TreeGrafter"/>
</dbReference>
<dbReference type="EMBL" id="AWUE01020877">
    <property type="protein sequence ID" value="OMO64774.1"/>
    <property type="molecule type" value="Genomic_DNA"/>
</dbReference>
<gene>
    <name evidence="8" type="ORF">COLO4_31877</name>
</gene>
<dbReference type="GO" id="GO:0008270">
    <property type="term" value="F:zinc ion binding"/>
    <property type="evidence" value="ECO:0007669"/>
    <property type="project" value="UniProtKB-KW"/>
</dbReference>
<feature type="domain" description="RING-type" evidence="7">
    <location>
        <begin position="129"/>
        <end position="170"/>
    </location>
</feature>
<evidence type="ECO:0000256" key="3">
    <source>
        <dbReference type="ARBA" id="ARBA00022723"/>
    </source>
</evidence>
<evidence type="ECO:0000256" key="1">
    <source>
        <dbReference type="ARBA" id="ARBA00000900"/>
    </source>
</evidence>
<evidence type="ECO:0000313" key="9">
    <source>
        <dbReference type="Proteomes" id="UP000187203"/>
    </source>
</evidence>
<evidence type="ECO:0000256" key="5">
    <source>
        <dbReference type="ARBA" id="ARBA00022833"/>
    </source>
</evidence>
<proteinExistence type="predicted"/>
<evidence type="ECO:0000259" key="7">
    <source>
        <dbReference type="PROSITE" id="PS50089"/>
    </source>
</evidence>
<evidence type="ECO:0000313" key="8">
    <source>
        <dbReference type="EMBL" id="OMO64774.1"/>
    </source>
</evidence>
<dbReference type="SUPFAM" id="SSF57850">
    <property type="entry name" value="RING/U-box"/>
    <property type="match status" value="1"/>
</dbReference>
<comment type="caution">
    <text evidence="8">The sequence shown here is derived from an EMBL/GenBank/DDBJ whole genome shotgun (WGS) entry which is preliminary data.</text>
</comment>
<dbReference type="PROSITE" id="PS50089">
    <property type="entry name" value="ZF_RING_2"/>
    <property type="match status" value="1"/>
</dbReference>
<reference evidence="9" key="1">
    <citation type="submission" date="2013-09" db="EMBL/GenBank/DDBJ databases">
        <title>Corchorus olitorius genome sequencing.</title>
        <authorList>
            <person name="Alam M."/>
            <person name="Haque M.S."/>
            <person name="Islam M.S."/>
            <person name="Emdad E.M."/>
            <person name="Islam M.M."/>
            <person name="Ahmed B."/>
            <person name="Halim A."/>
            <person name="Hossen Q.M.M."/>
            <person name="Hossain M.Z."/>
            <person name="Ahmed R."/>
            <person name="Khan M.M."/>
            <person name="Islam R."/>
            <person name="Rashid M.M."/>
            <person name="Khan S.A."/>
            <person name="Rahman M.S."/>
            <person name="Alam M."/>
            <person name="Yahiya A.S."/>
            <person name="Khan M.S."/>
            <person name="Azam M.S."/>
            <person name="Haque T."/>
            <person name="Lashkar M.Z.H."/>
            <person name="Akhand A.I."/>
            <person name="Morshed G."/>
            <person name="Roy S."/>
            <person name="Uddin K.S."/>
            <person name="Rabeya T."/>
            <person name="Hossain A.S."/>
            <person name="Chowdhury A."/>
            <person name="Snigdha A.R."/>
            <person name="Mortoza M.S."/>
            <person name="Matin S.A."/>
            <person name="Hoque S.M.E."/>
            <person name="Islam M.K."/>
            <person name="Roy D.K."/>
            <person name="Haider R."/>
            <person name="Moosa M.M."/>
            <person name="Elias S.M."/>
            <person name="Hasan A.M."/>
            <person name="Jahan S."/>
            <person name="Shafiuddin M."/>
            <person name="Mahmood N."/>
            <person name="Shommy N.S."/>
        </authorList>
    </citation>
    <scope>NUCLEOTIDE SEQUENCE [LARGE SCALE GENOMIC DNA]</scope>
    <source>
        <strain evidence="9">cv. O-4</strain>
    </source>
</reference>
<dbReference type="AlphaFoldDB" id="A0A1R3H358"/>
<evidence type="ECO:0000256" key="6">
    <source>
        <dbReference type="PROSITE-ProRule" id="PRU00175"/>
    </source>
</evidence>
<dbReference type="InterPro" id="IPR013083">
    <property type="entry name" value="Znf_RING/FYVE/PHD"/>
</dbReference>
<organism evidence="8 9">
    <name type="scientific">Corchorus olitorius</name>
    <dbReference type="NCBI Taxonomy" id="93759"/>
    <lineage>
        <taxon>Eukaryota</taxon>
        <taxon>Viridiplantae</taxon>
        <taxon>Streptophyta</taxon>
        <taxon>Embryophyta</taxon>
        <taxon>Tracheophyta</taxon>
        <taxon>Spermatophyta</taxon>
        <taxon>Magnoliopsida</taxon>
        <taxon>eudicotyledons</taxon>
        <taxon>Gunneridae</taxon>
        <taxon>Pentapetalae</taxon>
        <taxon>rosids</taxon>
        <taxon>malvids</taxon>
        <taxon>Malvales</taxon>
        <taxon>Malvaceae</taxon>
        <taxon>Grewioideae</taxon>
        <taxon>Apeibeae</taxon>
        <taxon>Corchorus</taxon>
    </lineage>
</organism>
<keyword evidence="4 6" id="KW-0863">Zinc-finger</keyword>
<dbReference type="GO" id="GO:0005737">
    <property type="term" value="C:cytoplasm"/>
    <property type="evidence" value="ECO:0007669"/>
    <property type="project" value="TreeGrafter"/>
</dbReference>
<dbReference type="SMART" id="SM00184">
    <property type="entry name" value="RING"/>
    <property type="match status" value="1"/>
</dbReference>
<dbReference type="PANTHER" id="PTHR15710">
    <property type="entry name" value="E3 UBIQUITIN-PROTEIN LIGASE PRAJA"/>
    <property type="match status" value="1"/>
</dbReference>
<dbReference type="InterPro" id="IPR001841">
    <property type="entry name" value="Znf_RING"/>
</dbReference>
<sequence length="176" mass="19753">MAAGNDSYCRVFNVGITERVPRADAPGPTEPELVNIELKVKFIDMERYGCPEDGVFAERGRKHSQVIHYYDPEYLINNTNGVVLEILNYQRVPLEPTVIEAIADCAKMLEEEAAEYLETEVVVESGEICSICLGELAVGSEAACMPCSHMFHRSCILPWLTKVQSCPYCRFDLNEL</sequence>
<keyword evidence="3" id="KW-0479">Metal-binding</keyword>
<name>A0A1R3H358_9ROSI</name>
<keyword evidence="5" id="KW-0862">Zinc</keyword>
<evidence type="ECO:0000256" key="4">
    <source>
        <dbReference type="ARBA" id="ARBA00022771"/>
    </source>
</evidence>
<keyword evidence="9" id="KW-1185">Reference proteome</keyword>